<feature type="transmembrane region" description="Helical" evidence="6">
    <location>
        <begin position="298"/>
        <end position="325"/>
    </location>
</feature>
<keyword evidence="4 6" id="KW-1133">Transmembrane helix</keyword>
<feature type="domain" description="Major facilitator superfamily (MFS) profile" evidence="7">
    <location>
        <begin position="72"/>
        <end position="484"/>
    </location>
</feature>
<evidence type="ECO:0000313" key="9">
    <source>
        <dbReference type="Proteomes" id="UP001345013"/>
    </source>
</evidence>
<feature type="transmembrane region" description="Helical" evidence="6">
    <location>
        <begin position="202"/>
        <end position="220"/>
    </location>
</feature>
<dbReference type="InterPro" id="IPR020846">
    <property type="entry name" value="MFS_dom"/>
</dbReference>
<dbReference type="Gene3D" id="1.20.1250.20">
    <property type="entry name" value="MFS general substrate transporter like domains"/>
    <property type="match status" value="2"/>
</dbReference>
<sequence>MAAEKTDIEHVQHVPTHDERRLSDTIADLKKSNTLDTLHNDEAVKVLAGYGGDETWSAAEEKKVIKHIDRRLLPILIITYGLQYYDKAMLSQAAIFGLRTDLELTKGNRYSFSASIFYLGFIVGATPAIILAQRFPIERVAFVIVSTWGVCLMCTAACSSWQGLYTQRFFLGMLESGVSPMFMLIVAGFYKKDEQALRMGAWYCATGYVSVVSPLINYGLGHISGALSPWKYMYLVGGAITILWAFVILFFMPPDPIRVKGFTERERYIAVARMRVNNAGVRNTHFKMRQAAEVLTDVRFWLVFAMAFLMMIANGPVSSFIPIIINSFGFSTLNSLLLTMPAGAIIGTVELVAPYLAYKFPGNRTWIIFVCQCGTILGSFLLWLLPTGTTGGLLFACYVLACFGGSYGVLMGVQTANTAGYTKKSVTASGIFVGYCLGNVAGPLLFKPKDAPEYNTGFTIVTITAIAAALLAIVYRYVCMWENKRRDNNCAEAYDHAYEDDLTDRKNPQFRYQL</sequence>
<evidence type="ECO:0000256" key="6">
    <source>
        <dbReference type="SAM" id="Phobius"/>
    </source>
</evidence>
<feature type="transmembrane region" description="Helical" evidence="6">
    <location>
        <begin position="337"/>
        <end position="358"/>
    </location>
</feature>
<accession>A0ABR0JZV5</accession>
<evidence type="ECO:0000256" key="2">
    <source>
        <dbReference type="ARBA" id="ARBA00022448"/>
    </source>
</evidence>
<feature type="transmembrane region" description="Helical" evidence="6">
    <location>
        <begin position="110"/>
        <end position="131"/>
    </location>
</feature>
<comment type="subcellular location">
    <subcellularLocation>
        <location evidence="1">Membrane</location>
        <topology evidence="1">Multi-pass membrane protein</topology>
    </subcellularLocation>
</comment>
<feature type="transmembrane region" description="Helical" evidence="6">
    <location>
        <begin position="365"/>
        <end position="385"/>
    </location>
</feature>
<keyword evidence="2" id="KW-0813">Transport</keyword>
<gene>
    <name evidence="8" type="ORF">LTR24_008736</name>
</gene>
<feature type="transmembrane region" description="Helical" evidence="6">
    <location>
        <begin position="391"/>
        <end position="413"/>
    </location>
</feature>
<evidence type="ECO:0000256" key="1">
    <source>
        <dbReference type="ARBA" id="ARBA00004141"/>
    </source>
</evidence>
<protein>
    <recommendedName>
        <fullName evidence="7">Major facilitator superfamily (MFS) profile domain-containing protein</fullName>
    </recommendedName>
</protein>
<feature type="transmembrane region" description="Helical" evidence="6">
    <location>
        <begin position="232"/>
        <end position="252"/>
    </location>
</feature>
<evidence type="ECO:0000256" key="3">
    <source>
        <dbReference type="ARBA" id="ARBA00022692"/>
    </source>
</evidence>
<evidence type="ECO:0000256" key="5">
    <source>
        <dbReference type="ARBA" id="ARBA00023136"/>
    </source>
</evidence>
<feature type="transmembrane region" description="Helical" evidence="6">
    <location>
        <begin position="425"/>
        <end position="446"/>
    </location>
</feature>
<evidence type="ECO:0000313" key="8">
    <source>
        <dbReference type="EMBL" id="KAK5080029.1"/>
    </source>
</evidence>
<dbReference type="InterPro" id="IPR036259">
    <property type="entry name" value="MFS_trans_sf"/>
</dbReference>
<dbReference type="EMBL" id="JAVRRG010000160">
    <property type="protein sequence ID" value="KAK5080029.1"/>
    <property type="molecule type" value="Genomic_DNA"/>
</dbReference>
<dbReference type="PANTHER" id="PTHR43791:SF35">
    <property type="entry name" value="MAJOR FACILITATOR SUPERFAMILY (MFS) PROFILE DOMAIN-CONTAINING PROTEIN"/>
    <property type="match status" value="1"/>
</dbReference>
<proteinExistence type="predicted"/>
<feature type="transmembrane region" description="Helical" evidence="6">
    <location>
        <begin position="169"/>
        <end position="190"/>
    </location>
</feature>
<feature type="transmembrane region" description="Helical" evidence="6">
    <location>
        <begin position="72"/>
        <end position="90"/>
    </location>
</feature>
<keyword evidence="3 6" id="KW-0812">Transmembrane</keyword>
<reference evidence="8 9" key="1">
    <citation type="submission" date="2023-08" db="EMBL/GenBank/DDBJ databases">
        <title>Black Yeasts Isolated from many extreme environments.</title>
        <authorList>
            <person name="Coleine C."/>
            <person name="Stajich J.E."/>
            <person name="Selbmann L."/>
        </authorList>
    </citation>
    <scope>NUCLEOTIDE SEQUENCE [LARGE SCALE GENOMIC DNA]</scope>
    <source>
        <strain evidence="8 9">CCFEE 5885</strain>
    </source>
</reference>
<name>A0ABR0JZV5_9EURO</name>
<dbReference type="Pfam" id="PF07690">
    <property type="entry name" value="MFS_1"/>
    <property type="match status" value="1"/>
</dbReference>
<evidence type="ECO:0000256" key="4">
    <source>
        <dbReference type="ARBA" id="ARBA00022989"/>
    </source>
</evidence>
<dbReference type="PANTHER" id="PTHR43791">
    <property type="entry name" value="PERMEASE-RELATED"/>
    <property type="match status" value="1"/>
</dbReference>
<dbReference type="SUPFAM" id="SSF103473">
    <property type="entry name" value="MFS general substrate transporter"/>
    <property type="match status" value="1"/>
</dbReference>
<organism evidence="8 9">
    <name type="scientific">Lithohypha guttulata</name>
    <dbReference type="NCBI Taxonomy" id="1690604"/>
    <lineage>
        <taxon>Eukaryota</taxon>
        <taxon>Fungi</taxon>
        <taxon>Dikarya</taxon>
        <taxon>Ascomycota</taxon>
        <taxon>Pezizomycotina</taxon>
        <taxon>Eurotiomycetes</taxon>
        <taxon>Chaetothyriomycetidae</taxon>
        <taxon>Chaetothyriales</taxon>
        <taxon>Trichomeriaceae</taxon>
        <taxon>Lithohypha</taxon>
    </lineage>
</organism>
<keyword evidence="5 6" id="KW-0472">Membrane</keyword>
<dbReference type="InterPro" id="IPR011701">
    <property type="entry name" value="MFS"/>
</dbReference>
<comment type="caution">
    <text evidence="8">The sequence shown here is derived from an EMBL/GenBank/DDBJ whole genome shotgun (WGS) entry which is preliminary data.</text>
</comment>
<dbReference type="Proteomes" id="UP001345013">
    <property type="component" value="Unassembled WGS sequence"/>
</dbReference>
<keyword evidence="9" id="KW-1185">Reference proteome</keyword>
<feature type="transmembrane region" description="Helical" evidence="6">
    <location>
        <begin position="140"/>
        <end position="163"/>
    </location>
</feature>
<feature type="transmembrane region" description="Helical" evidence="6">
    <location>
        <begin position="458"/>
        <end position="478"/>
    </location>
</feature>
<evidence type="ECO:0000259" key="7">
    <source>
        <dbReference type="PROSITE" id="PS50850"/>
    </source>
</evidence>
<dbReference type="PROSITE" id="PS50850">
    <property type="entry name" value="MFS"/>
    <property type="match status" value="1"/>
</dbReference>